<protein>
    <submittedName>
        <fullName evidence="2">Uncharacterized protein</fullName>
    </submittedName>
</protein>
<gene>
    <name evidence="2" type="ORF">O9K51_04164</name>
</gene>
<feature type="compositionally biased region" description="Basic residues" evidence="1">
    <location>
        <begin position="55"/>
        <end position="68"/>
    </location>
</feature>
<feature type="region of interest" description="Disordered" evidence="1">
    <location>
        <begin position="53"/>
        <end position="81"/>
    </location>
</feature>
<name>A0AB34FVL0_9HYPO</name>
<evidence type="ECO:0000256" key="1">
    <source>
        <dbReference type="SAM" id="MobiDB-lite"/>
    </source>
</evidence>
<accession>A0AB34FVL0</accession>
<dbReference type="AlphaFoldDB" id="A0AB34FVL0"/>
<feature type="compositionally biased region" description="Basic and acidic residues" evidence="1">
    <location>
        <begin position="69"/>
        <end position="81"/>
    </location>
</feature>
<proteinExistence type="predicted"/>
<sequence length="81" mass="9566">MTLIQEEFCHGTKEFCRNVDTQTNNHVTKEARRSTRQVHADFEIKDSLEGFSNKVNRHARHSFKHRTAGRREAQARDDRVK</sequence>
<dbReference type="Proteomes" id="UP001163105">
    <property type="component" value="Unassembled WGS sequence"/>
</dbReference>
<dbReference type="EMBL" id="JAQHRD010000003">
    <property type="protein sequence ID" value="KAJ6442985.1"/>
    <property type="molecule type" value="Genomic_DNA"/>
</dbReference>
<comment type="caution">
    <text evidence="2">The sequence shown here is derived from an EMBL/GenBank/DDBJ whole genome shotgun (WGS) entry which is preliminary data.</text>
</comment>
<evidence type="ECO:0000313" key="2">
    <source>
        <dbReference type="EMBL" id="KAJ6442985.1"/>
    </source>
</evidence>
<organism evidence="2 3">
    <name type="scientific">Purpureocillium lavendulum</name>
    <dbReference type="NCBI Taxonomy" id="1247861"/>
    <lineage>
        <taxon>Eukaryota</taxon>
        <taxon>Fungi</taxon>
        <taxon>Dikarya</taxon>
        <taxon>Ascomycota</taxon>
        <taxon>Pezizomycotina</taxon>
        <taxon>Sordariomycetes</taxon>
        <taxon>Hypocreomycetidae</taxon>
        <taxon>Hypocreales</taxon>
        <taxon>Ophiocordycipitaceae</taxon>
        <taxon>Purpureocillium</taxon>
    </lineage>
</organism>
<reference evidence="2" key="1">
    <citation type="submission" date="2023-01" db="EMBL/GenBank/DDBJ databases">
        <title>The growth and conidiation of Purpureocillium lavendulum are regulated by nitrogen source and histone H3K14 acetylation.</title>
        <authorList>
            <person name="Tang P."/>
            <person name="Han J."/>
            <person name="Zhang C."/>
            <person name="Tang P."/>
            <person name="Qi F."/>
            <person name="Zhang K."/>
            <person name="Liang L."/>
        </authorList>
    </citation>
    <scope>NUCLEOTIDE SEQUENCE</scope>
    <source>
        <strain evidence="2">YMF1.00683</strain>
    </source>
</reference>
<keyword evidence="3" id="KW-1185">Reference proteome</keyword>
<evidence type="ECO:0000313" key="3">
    <source>
        <dbReference type="Proteomes" id="UP001163105"/>
    </source>
</evidence>